<dbReference type="Proteomes" id="UP000019849">
    <property type="component" value="Unassembled WGS sequence"/>
</dbReference>
<protein>
    <submittedName>
        <fullName evidence="1">Phage tail protein</fullName>
    </submittedName>
</protein>
<gene>
    <name evidence="1" type="ORF">BG36_03495</name>
</gene>
<dbReference type="eggNOG" id="COG3391">
    <property type="taxonomic scope" value="Bacteria"/>
</dbReference>
<sequence length="232" mass="23796">MIMSQQLSRLLLIRIETNPGTYESLCGFKARSFNMSANEVDTTIPDCDNPGGPVQKTSIPGVASRTFTGSGKFVSGVKQAILMGHVRATEVFNAEVIVPGDGVYRGAWMVSDFEVSGDGEEGTMEFSATFSAAGALTFTAEAGAPVNSLLPSIAGIAKVGETLTAMEGSWSHGATFSYQWKVDGTNKSGATAKTYSPVVGDVGKAVSVAITASNTSGSASATSGETADVVAA</sequence>
<comment type="caution">
    <text evidence="1">The sequence shown here is derived from an EMBL/GenBank/DDBJ whole genome shotgun (WGS) entry which is preliminary data.</text>
</comment>
<dbReference type="Gene3D" id="2.60.40.2700">
    <property type="match status" value="1"/>
</dbReference>
<dbReference type="HOGENOM" id="CLU_1192811_0_0_5"/>
<proteinExistence type="predicted"/>
<organism evidence="1 2">
    <name type="scientific">Aquamicrobium defluvii</name>
    <dbReference type="NCBI Taxonomy" id="69279"/>
    <lineage>
        <taxon>Bacteria</taxon>
        <taxon>Pseudomonadati</taxon>
        <taxon>Pseudomonadota</taxon>
        <taxon>Alphaproteobacteria</taxon>
        <taxon>Hyphomicrobiales</taxon>
        <taxon>Phyllobacteriaceae</taxon>
        <taxon>Aquamicrobium</taxon>
    </lineage>
</organism>
<dbReference type="Pfam" id="PF06199">
    <property type="entry name" value="Phage_tail_2"/>
    <property type="match status" value="1"/>
</dbReference>
<reference evidence="1 2" key="1">
    <citation type="submission" date="2014-02" db="EMBL/GenBank/DDBJ databases">
        <title>Aquamicrobium defluvii Genome sequencing.</title>
        <authorList>
            <person name="Wang X."/>
        </authorList>
    </citation>
    <scope>NUCLEOTIDE SEQUENCE [LARGE SCALE GENOMIC DNA]</scope>
    <source>
        <strain evidence="1 2">W13Z1</strain>
    </source>
</reference>
<evidence type="ECO:0000313" key="1">
    <source>
        <dbReference type="EMBL" id="EXL08611.1"/>
    </source>
</evidence>
<dbReference type="EMBL" id="JENY01000012">
    <property type="protein sequence ID" value="EXL08611.1"/>
    <property type="molecule type" value="Genomic_DNA"/>
</dbReference>
<accession>A0A011UQW4</accession>
<name>A0A011UQW4_9HYPH</name>
<dbReference type="InterPro" id="IPR011855">
    <property type="entry name" value="Phgtail_TP901_1"/>
</dbReference>
<dbReference type="AlphaFoldDB" id="A0A011UQW4"/>
<dbReference type="PATRIC" id="fig|69279.3.peg.2102"/>
<evidence type="ECO:0000313" key="2">
    <source>
        <dbReference type="Proteomes" id="UP000019849"/>
    </source>
</evidence>
<dbReference type="STRING" id="69279.BG36_03495"/>